<dbReference type="AlphaFoldDB" id="A0AAN9AUV5"/>
<feature type="compositionally biased region" description="Polar residues" evidence="1">
    <location>
        <begin position="1"/>
        <end position="19"/>
    </location>
</feature>
<dbReference type="InterPro" id="IPR000906">
    <property type="entry name" value="ZU5_dom"/>
</dbReference>
<name>A0AAN9AUV5_9CAEN</name>
<dbReference type="EMBL" id="JBAMIC010000019">
    <property type="protein sequence ID" value="KAK7093396.1"/>
    <property type="molecule type" value="Genomic_DNA"/>
</dbReference>
<evidence type="ECO:0000313" key="3">
    <source>
        <dbReference type="EMBL" id="KAK7093396.1"/>
    </source>
</evidence>
<evidence type="ECO:0000313" key="4">
    <source>
        <dbReference type="Proteomes" id="UP001374579"/>
    </source>
</evidence>
<feature type="compositionally biased region" description="Low complexity" evidence="1">
    <location>
        <begin position="20"/>
        <end position="34"/>
    </location>
</feature>
<dbReference type="Gene3D" id="2.60.220.30">
    <property type="match status" value="1"/>
</dbReference>
<gene>
    <name evidence="3" type="ORF">V1264_007159</name>
</gene>
<keyword evidence="4" id="KW-1185">Reference proteome</keyword>
<feature type="domain" description="ZU5" evidence="2">
    <location>
        <begin position="71"/>
        <end position="181"/>
    </location>
</feature>
<organism evidence="3 4">
    <name type="scientific">Littorina saxatilis</name>
    <dbReference type="NCBI Taxonomy" id="31220"/>
    <lineage>
        <taxon>Eukaryota</taxon>
        <taxon>Metazoa</taxon>
        <taxon>Spiralia</taxon>
        <taxon>Lophotrochozoa</taxon>
        <taxon>Mollusca</taxon>
        <taxon>Gastropoda</taxon>
        <taxon>Caenogastropoda</taxon>
        <taxon>Littorinimorpha</taxon>
        <taxon>Littorinoidea</taxon>
        <taxon>Littorinidae</taxon>
        <taxon>Littorina</taxon>
    </lineage>
</organism>
<protein>
    <recommendedName>
        <fullName evidence="2">ZU5 domain-containing protein</fullName>
    </recommendedName>
</protein>
<dbReference type="SMART" id="SM00218">
    <property type="entry name" value="ZU5"/>
    <property type="match status" value="1"/>
</dbReference>
<sequence>MSTPGSQNTDTEETNCTFCSSSSSSASSGQSNGECEQCEQCEGSSRSADADCNTKGGLNDGVPSPIFSSDWQDSQTFFAEGGFLRQTGSDVILHVPPGAVERNTQIKVHSSICADVDHIRHLMNLSENEEVVSPLVEYWAGEDFEFQRPVTITLRHCLPADFDADMVQIYHLTRGHGSDLDLAISKIKKAVDLSEDGRLTMAASADVHENAQGNFSMEWTQQDLEGGGFYLFDSDTAGNVQIKTNRFCGYVCTFCHAKKKKNVELYAAGSGSSSDESRPVINVSVHVWDAKLKVADFRKLYEIEADTREPVHLLEDLKDSLLYVRLRIIEETADAVRHCEDEHGQLVKPLQKGFDLPKILSCRKCLHKGKIKPISYKWLLKQYDTVQNNMSCFRFAIDLSHVAPETLKPSWTDTTSQARKERVTTTDLMVTILCFVMYV</sequence>
<dbReference type="PROSITE" id="PS51145">
    <property type="entry name" value="ZU5"/>
    <property type="match status" value="1"/>
</dbReference>
<reference evidence="3 4" key="1">
    <citation type="submission" date="2024-02" db="EMBL/GenBank/DDBJ databases">
        <title>Chromosome-scale genome assembly of the rough periwinkle Littorina saxatilis.</title>
        <authorList>
            <person name="De Jode A."/>
            <person name="Faria R."/>
            <person name="Formenti G."/>
            <person name="Sims Y."/>
            <person name="Smith T.P."/>
            <person name="Tracey A."/>
            <person name="Wood J.M.D."/>
            <person name="Zagrodzka Z.B."/>
            <person name="Johannesson K."/>
            <person name="Butlin R.K."/>
            <person name="Leder E.H."/>
        </authorList>
    </citation>
    <scope>NUCLEOTIDE SEQUENCE [LARGE SCALE GENOMIC DNA]</scope>
    <source>
        <strain evidence="3">Snail1</strain>
        <tissue evidence="3">Muscle</tissue>
    </source>
</reference>
<dbReference type="Proteomes" id="UP001374579">
    <property type="component" value="Unassembled WGS sequence"/>
</dbReference>
<dbReference type="Pfam" id="PF00791">
    <property type="entry name" value="ZU5"/>
    <property type="match status" value="1"/>
</dbReference>
<feature type="region of interest" description="Disordered" evidence="1">
    <location>
        <begin position="1"/>
        <end position="34"/>
    </location>
</feature>
<proteinExistence type="predicted"/>
<evidence type="ECO:0000256" key="1">
    <source>
        <dbReference type="SAM" id="MobiDB-lite"/>
    </source>
</evidence>
<evidence type="ECO:0000259" key="2">
    <source>
        <dbReference type="PROSITE" id="PS51145"/>
    </source>
</evidence>
<accession>A0AAN9AUV5</accession>
<comment type="caution">
    <text evidence="3">The sequence shown here is derived from an EMBL/GenBank/DDBJ whole genome shotgun (WGS) entry which is preliminary data.</text>
</comment>